<keyword evidence="3" id="KW-1185">Reference proteome</keyword>
<proteinExistence type="predicted"/>
<name>A0A368YTR6_9HYPH</name>
<organism evidence="2 3">
    <name type="scientific">Phyllobacterium bourgognense</name>
    <dbReference type="NCBI Taxonomy" id="314236"/>
    <lineage>
        <taxon>Bacteria</taxon>
        <taxon>Pseudomonadati</taxon>
        <taxon>Pseudomonadota</taxon>
        <taxon>Alphaproteobacteria</taxon>
        <taxon>Hyphomicrobiales</taxon>
        <taxon>Phyllobacteriaceae</taxon>
        <taxon>Phyllobacterium</taxon>
    </lineage>
</organism>
<evidence type="ECO:0000313" key="3">
    <source>
        <dbReference type="Proteomes" id="UP000253324"/>
    </source>
</evidence>
<evidence type="ECO:0000256" key="1">
    <source>
        <dbReference type="SAM" id="Phobius"/>
    </source>
</evidence>
<reference evidence="2 3" key="1">
    <citation type="submission" date="2018-07" db="EMBL/GenBank/DDBJ databases">
        <title>Genomic Encyclopedia of Type Strains, Phase III (KMG-III): the genomes of soil and plant-associated and newly described type strains.</title>
        <authorList>
            <person name="Whitman W."/>
        </authorList>
    </citation>
    <scope>NUCLEOTIDE SEQUENCE [LARGE SCALE GENOMIC DNA]</scope>
    <source>
        <strain evidence="2 3">31-25a</strain>
    </source>
</reference>
<feature type="transmembrane region" description="Helical" evidence="1">
    <location>
        <begin position="101"/>
        <end position="120"/>
    </location>
</feature>
<protein>
    <submittedName>
        <fullName evidence="2">Uncharacterized protein</fullName>
    </submittedName>
</protein>
<comment type="caution">
    <text evidence="2">The sequence shown here is derived from an EMBL/GenBank/DDBJ whole genome shotgun (WGS) entry which is preliminary data.</text>
</comment>
<evidence type="ECO:0000313" key="2">
    <source>
        <dbReference type="EMBL" id="RCW82347.1"/>
    </source>
</evidence>
<gene>
    <name evidence="2" type="ORF">C7476_108161</name>
</gene>
<keyword evidence="1" id="KW-0472">Membrane</keyword>
<keyword evidence="1" id="KW-1133">Transmembrane helix</keyword>
<keyword evidence="1" id="KW-0812">Transmembrane</keyword>
<accession>A0A368YTR6</accession>
<feature type="transmembrane region" description="Helical" evidence="1">
    <location>
        <begin position="55"/>
        <end position="80"/>
    </location>
</feature>
<dbReference type="AlphaFoldDB" id="A0A368YTR6"/>
<dbReference type="EMBL" id="QPJM01000008">
    <property type="protein sequence ID" value="RCW82347.1"/>
    <property type="molecule type" value="Genomic_DNA"/>
</dbReference>
<sequence length="121" mass="12802">MVPCAINGLAGWIECGAWYPVALQTGLELCGQSGTGQVSGYPQCSSLARNMSISTVLSCALMMIGVALTLSSVALASVFFSRQLIRLFESRARLIDGISRSVEGIAGMILVLVAIHEILIR</sequence>
<dbReference type="Proteomes" id="UP000253324">
    <property type="component" value="Unassembled WGS sequence"/>
</dbReference>